<evidence type="ECO:0000313" key="2">
    <source>
        <dbReference type="EMBL" id="PKA54797.1"/>
    </source>
</evidence>
<feature type="signal peptide" evidence="1">
    <location>
        <begin position="1"/>
        <end position="17"/>
    </location>
</feature>
<protein>
    <submittedName>
        <fullName evidence="2">Uncharacterized protein</fullName>
    </submittedName>
</protein>
<gene>
    <name evidence="2" type="ORF">AXF42_Ash000632</name>
</gene>
<dbReference type="Proteomes" id="UP000236161">
    <property type="component" value="Unassembled WGS sequence"/>
</dbReference>
<keyword evidence="3" id="KW-1185">Reference proteome</keyword>
<evidence type="ECO:0000256" key="1">
    <source>
        <dbReference type="SAM" id="SignalP"/>
    </source>
</evidence>
<keyword evidence="1" id="KW-0732">Signal</keyword>
<organism evidence="2 3">
    <name type="scientific">Apostasia shenzhenica</name>
    <dbReference type="NCBI Taxonomy" id="1088818"/>
    <lineage>
        <taxon>Eukaryota</taxon>
        <taxon>Viridiplantae</taxon>
        <taxon>Streptophyta</taxon>
        <taxon>Embryophyta</taxon>
        <taxon>Tracheophyta</taxon>
        <taxon>Spermatophyta</taxon>
        <taxon>Magnoliopsida</taxon>
        <taxon>Liliopsida</taxon>
        <taxon>Asparagales</taxon>
        <taxon>Orchidaceae</taxon>
        <taxon>Apostasioideae</taxon>
        <taxon>Apostasia</taxon>
    </lineage>
</organism>
<accession>A0A2I0AGX0</accession>
<proteinExistence type="predicted"/>
<dbReference type="AlphaFoldDB" id="A0A2I0AGX0"/>
<evidence type="ECO:0000313" key="3">
    <source>
        <dbReference type="Proteomes" id="UP000236161"/>
    </source>
</evidence>
<feature type="chain" id="PRO_5014155472" evidence="1">
    <location>
        <begin position="18"/>
        <end position="122"/>
    </location>
</feature>
<name>A0A2I0AGX0_9ASPA</name>
<sequence>MDGLLILFDCFLHLALVDKSVFHLPESLRNLALISIEAQLICERYFLPSTPTLVPEDLLVSRTRFCVLWRRLVARTPLINREQQTKTLSQRWKRRRLKEKGETNYSLCHLHQLALQPSYYRS</sequence>
<dbReference type="EMBL" id="KZ451982">
    <property type="protein sequence ID" value="PKA54797.1"/>
    <property type="molecule type" value="Genomic_DNA"/>
</dbReference>
<reference evidence="2 3" key="1">
    <citation type="journal article" date="2017" name="Nature">
        <title>The Apostasia genome and the evolution of orchids.</title>
        <authorList>
            <person name="Zhang G.Q."/>
            <person name="Liu K.W."/>
            <person name="Li Z."/>
            <person name="Lohaus R."/>
            <person name="Hsiao Y.Y."/>
            <person name="Niu S.C."/>
            <person name="Wang J.Y."/>
            <person name="Lin Y.C."/>
            <person name="Xu Q."/>
            <person name="Chen L.J."/>
            <person name="Yoshida K."/>
            <person name="Fujiwara S."/>
            <person name="Wang Z.W."/>
            <person name="Zhang Y.Q."/>
            <person name="Mitsuda N."/>
            <person name="Wang M."/>
            <person name="Liu G.H."/>
            <person name="Pecoraro L."/>
            <person name="Huang H.X."/>
            <person name="Xiao X.J."/>
            <person name="Lin M."/>
            <person name="Wu X.Y."/>
            <person name="Wu W.L."/>
            <person name="Chen Y.Y."/>
            <person name="Chang S.B."/>
            <person name="Sakamoto S."/>
            <person name="Ohme-Takagi M."/>
            <person name="Yagi M."/>
            <person name="Zeng S.J."/>
            <person name="Shen C.Y."/>
            <person name="Yeh C.M."/>
            <person name="Luo Y.B."/>
            <person name="Tsai W.C."/>
            <person name="Van de Peer Y."/>
            <person name="Liu Z.J."/>
        </authorList>
    </citation>
    <scope>NUCLEOTIDE SEQUENCE [LARGE SCALE GENOMIC DNA]</scope>
    <source>
        <strain evidence="3">cv. Shenzhen</strain>
        <tissue evidence="2">Stem</tissue>
    </source>
</reference>